<evidence type="ECO:0000256" key="1">
    <source>
        <dbReference type="SAM" id="Phobius"/>
    </source>
</evidence>
<evidence type="ECO:0000313" key="2">
    <source>
        <dbReference type="EMBL" id="JAP11898.1"/>
    </source>
</evidence>
<name>A0A0V0GVF9_SOLCH</name>
<keyword evidence="1" id="KW-0472">Membrane</keyword>
<dbReference type="EMBL" id="GEDG01030489">
    <property type="protein sequence ID" value="JAP11898.1"/>
    <property type="molecule type" value="Transcribed_RNA"/>
</dbReference>
<reference evidence="2" key="1">
    <citation type="submission" date="2015-12" db="EMBL/GenBank/DDBJ databases">
        <title>Gene expression during late stages of embryo sac development: a critical building block for successful pollen-pistil interactions.</title>
        <authorList>
            <person name="Liu Y."/>
            <person name="Joly V."/>
            <person name="Sabar M."/>
            <person name="Matton D.P."/>
        </authorList>
    </citation>
    <scope>NUCLEOTIDE SEQUENCE</scope>
</reference>
<keyword evidence="1" id="KW-1133">Transmembrane helix</keyword>
<feature type="transmembrane region" description="Helical" evidence="1">
    <location>
        <begin position="60"/>
        <end position="82"/>
    </location>
</feature>
<proteinExistence type="predicted"/>
<accession>A0A0V0GVF9</accession>
<sequence>MSNQPICILLILLEAKNRSCILPSPTKTSSNKESCFIQHKAHYSRGSAKNQKTNYEVWSFIYQLSTSNIFLQFIGLIFLLLANYI</sequence>
<protein>
    <submittedName>
        <fullName evidence="2">Putative ovule protein</fullName>
    </submittedName>
</protein>
<organism evidence="2">
    <name type="scientific">Solanum chacoense</name>
    <name type="common">Chaco potato</name>
    <dbReference type="NCBI Taxonomy" id="4108"/>
    <lineage>
        <taxon>Eukaryota</taxon>
        <taxon>Viridiplantae</taxon>
        <taxon>Streptophyta</taxon>
        <taxon>Embryophyta</taxon>
        <taxon>Tracheophyta</taxon>
        <taxon>Spermatophyta</taxon>
        <taxon>Magnoliopsida</taxon>
        <taxon>eudicotyledons</taxon>
        <taxon>Gunneridae</taxon>
        <taxon>Pentapetalae</taxon>
        <taxon>asterids</taxon>
        <taxon>lamiids</taxon>
        <taxon>Solanales</taxon>
        <taxon>Solanaceae</taxon>
        <taxon>Solanoideae</taxon>
        <taxon>Solaneae</taxon>
        <taxon>Solanum</taxon>
    </lineage>
</organism>
<dbReference type="AlphaFoldDB" id="A0A0V0GVF9"/>
<keyword evidence="1" id="KW-0812">Transmembrane</keyword>